<accession>A0A382XCW0</accession>
<evidence type="ECO:0000259" key="3">
    <source>
        <dbReference type="Pfam" id="PF00881"/>
    </source>
</evidence>
<dbReference type="SUPFAM" id="SSF55469">
    <property type="entry name" value="FMN-dependent nitroreductase-like"/>
    <property type="match status" value="1"/>
</dbReference>
<proteinExistence type="inferred from homology"/>
<dbReference type="PANTHER" id="PTHR43673:SF10">
    <property type="entry name" value="NADH DEHYDROGENASE_NAD(P)H NITROREDUCTASE XCC3605-RELATED"/>
    <property type="match status" value="1"/>
</dbReference>
<dbReference type="AlphaFoldDB" id="A0A382XCW0"/>
<sequence length="205" mass="22569">MELYEVMRTTFAAREYTDETLSDEVLYEILENARFAPSGGNRQGNHVIVVRENETRNALIKLLEPAAKRYHAQVKAGESPWNTISPTKVTSEDIKNAQAPARLMEPYRTASVLLVITVDLRVVASTDQYLDRVGIISGASIYPFAWNILLAARHAGFGGTITTLAAAEEPHVQKLLNIPSECAVSAVLPLGKPVKQLTKLKRLSV</sequence>
<organism evidence="4">
    <name type="scientific">marine metagenome</name>
    <dbReference type="NCBI Taxonomy" id="408172"/>
    <lineage>
        <taxon>unclassified sequences</taxon>
        <taxon>metagenomes</taxon>
        <taxon>ecological metagenomes</taxon>
    </lineage>
</organism>
<comment type="similarity">
    <text evidence="1">Belongs to the nitroreductase family.</text>
</comment>
<gene>
    <name evidence="4" type="ORF">METZ01_LOCUS421279</name>
</gene>
<dbReference type="CDD" id="cd02062">
    <property type="entry name" value="Nitro_FMN_reductase"/>
    <property type="match status" value="1"/>
</dbReference>
<protein>
    <recommendedName>
        <fullName evidence="3">Nitroreductase domain-containing protein</fullName>
    </recommendedName>
</protein>
<dbReference type="InterPro" id="IPR029479">
    <property type="entry name" value="Nitroreductase"/>
</dbReference>
<dbReference type="EMBL" id="UINC01166457">
    <property type="protein sequence ID" value="SVD68425.1"/>
    <property type="molecule type" value="Genomic_DNA"/>
</dbReference>
<evidence type="ECO:0000256" key="1">
    <source>
        <dbReference type="ARBA" id="ARBA00007118"/>
    </source>
</evidence>
<dbReference type="GO" id="GO:0016491">
    <property type="term" value="F:oxidoreductase activity"/>
    <property type="evidence" value="ECO:0007669"/>
    <property type="project" value="UniProtKB-KW"/>
</dbReference>
<dbReference type="PANTHER" id="PTHR43673">
    <property type="entry name" value="NAD(P)H NITROREDUCTASE YDGI-RELATED"/>
    <property type="match status" value="1"/>
</dbReference>
<dbReference type="Gene3D" id="3.40.109.10">
    <property type="entry name" value="NADH Oxidase"/>
    <property type="match status" value="1"/>
</dbReference>
<evidence type="ECO:0000313" key="4">
    <source>
        <dbReference type="EMBL" id="SVD68425.1"/>
    </source>
</evidence>
<keyword evidence="2" id="KW-0560">Oxidoreductase</keyword>
<evidence type="ECO:0000256" key="2">
    <source>
        <dbReference type="ARBA" id="ARBA00023002"/>
    </source>
</evidence>
<name>A0A382XCW0_9ZZZZ</name>
<feature type="domain" description="Nitroreductase" evidence="3">
    <location>
        <begin position="13"/>
        <end position="192"/>
    </location>
</feature>
<dbReference type="InterPro" id="IPR000415">
    <property type="entry name" value="Nitroreductase-like"/>
</dbReference>
<reference evidence="4" key="1">
    <citation type="submission" date="2018-05" db="EMBL/GenBank/DDBJ databases">
        <authorList>
            <person name="Lanie J.A."/>
            <person name="Ng W.-L."/>
            <person name="Kazmierczak K.M."/>
            <person name="Andrzejewski T.M."/>
            <person name="Davidsen T.M."/>
            <person name="Wayne K.J."/>
            <person name="Tettelin H."/>
            <person name="Glass J.I."/>
            <person name="Rusch D."/>
            <person name="Podicherti R."/>
            <person name="Tsui H.-C.T."/>
            <person name="Winkler M.E."/>
        </authorList>
    </citation>
    <scope>NUCLEOTIDE SEQUENCE</scope>
</reference>
<feature type="non-terminal residue" evidence="4">
    <location>
        <position position="205"/>
    </location>
</feature>
<dbReference type="Pfam" id="PF00881">
    <property type="entry name" value="Nitroreductase"/>
    <property type="match status" value="1"/>
</dbReference>